<organism evidence="4 5">
    <name type="scientific">Candidatus Eisenbergiella merdavium</name>
    <dbReference type="NCBI Taxonomy" id="2838551"/>
    <lineage>
        <taxon>Bacteria</taxon>
        <taxon>Bacillati</taxon>
        <taxon>Bacillota</taxon>
        <taxon>Clostridia</taxon>
        <taxon>Lachnospirales</taxon>
        <taxon>Lachnospiraceae</taxon>
        <taxon>Eisenbergiella</taxon>
    </lineage>
</organism>
<evidence type="ECO:0000256" key="1">
    <source>
        <dbReference type="ARBA" id="ARBA00006068"/>
    </source>
</evidence>
<feature type="region of interest" description="Disordered" evidence="2">
    <location>
        <begin position="50"/>
        <end position="76"/>
    </location>
</feature>
<evidence type="ECO:0000313" key="5">
    <source>
        <dbReference type="Proteomes" id="UP000823891"/>
    </source>
</evidence>
<protein>
    <submittedName>
        <fullName evidence="4">LCP family protein</fullName>
    </submittedName>
</protein>
<dbReference type="PANTHER" id="PTHR33392:SF6">
    <property type="entry name" value="POLYISOPRENYL-TEICHOIC ACID--PEPTIDOGLYCAN TEICHOIC ACID TRANSFERASE TAGU"/>
    <property type="match status" value="1"/>
</dbReference>
<name>A0A9D2SS35_9FIRM</name>
<evidence type="ECO:0000313" key="4">
    <source>
        <dbReference type="EMBL" id="HJC25127.1"/>
    </source>
</evidence>
<dbReference type="Gene3D" id="3.40.630.190">
    <property type="entry name" value="LCP protein"/>
    <property type="match status" value="1"/>
</dbReference>
<comment type="similarity">
    <text evidence="1">Belongs to the LytR/CpsA/Psr (LCP) family.</text>
</comment>
<feature type="domain" description="Cell envelope-related transcriptional attenuator" evidence="3">
    <location>
        <begin position="124"/>
        <end position="283"/>
    </location>
</feature>
<dbReference type="InterPro" id="IPR004474">
    <property type="entry name" value="LytR_CpsA_psr"/>
</dbReference>
<dbReference type="InterPro" id="IPR050922">
    <property type="entry name" value="LytR/CpsA/Psr_CW_biosynth"/>
</dbReference>
<dbReference type="EMBL" id="DWWS01000055">
    <property type="protein sequence ID" value="HJC25127.1"/>
    <property type="molecule type" value="Genomic_DNA"/>
</dbReference>
<dbReference type="NCBIfam" id="TIGR00350">
    <property type="entry name" value="lytR_cpsA_psr"/>
    <property type="match status" value="1"/>
</dbReference>
<accession>A0A9D2SS35</accession>
<dbReference type="AlphaFoldDB" id="A0A9D2SS35"/>
<evidence type="ECO:0000256" key="2">
    <source>
        <dbReference type="SAM" id="MobiDB-lite"/>
    </source>
</evidence>
<dbReference type="Pfam" id="PF03816">
    <property type="entry name" value="LytR_cpsA_psr"/>
    <property type="match status" value="1"/>
</dbReference>
<proteinExistence type="inferred from homology"/>
<dbReference type="Proteomes" id="UP000823891">
    <property type="component" value="Unassembled WGS sequence"/>
</dbReference>
<reference evidence="4" key="2">
    <citation type="submission" date="2021-04" db="EMBL/GenBank/DDBJ databases">
        <authorList>
            <person name="Gilroy R."/>
        </authorList>
    </citation>
    <scope>NUCLEOTIDE SEQUENCE</scope>
    <source>
        <strain evidence="4">USAMLcec2-132</strain>
    </source>
</reference>
<evidence type="ECO:0000259" key="3">
    <source>
        <dbReference type="Pfam" id="PF03816"/>
    </source>
</evidence>
<gene>
    <name evidence="4" type="ORF">H9761_15740</name>
</gene>
<reference evidence="4" key="1">
    <citation type="journal article" date="2021" name="PeerJ">
        <title>Extensive microbial diversity within the chicken gut microbiome revealed by metagenomics and culture.</title>
        <authorList>
            <person name="Gilroy R."/>
            <person name="Ravi A."/>
            <person name="Getino M."/>
            <person name="Pursley I."/>
            <person name="Horton D.L."/>
            <person name="Alikhan N.F."/>
            <person name="Baker D."/>
            <person name="Gharbi K."/>
            <person name="Hall N."/>
            <person name="Watson M."/>
            <person name="Adriaenssens E.M."/>
            <person name="Foster-Nyarko E."/>
            <person name="Jarju S."/>
            <person name="Secka A."/>
            <person name="Antonio M."/>
            <person name="Oren A."/>
            <person name="Chaudhuri R.R."/>
            <person name="La Ragione R."/>
            <person name="Hildebrand F."/>
            <person name="Pallen M.J."/>
        </authorList>
    </citation>
    <scope>NUCLEOTIDE SEQUENCE</scope>
    <source>
        <strain evidence="4">USAMLcec2-132</strain>
    </source>
</reference>
<feature type="compositionally biased region" description="Acidic residues" evidence="2">
    <location>
        <begin position="62"/>
        <end position="72"/>
    </location>
</feature>
<comment type="caution">
    <text evidence="4">The sequence shown here is derived from an EMBL/GenBank/DDBJ whole genome shotgun (WGS) entry which is preliminary data.</text>
</comment>
<dbReference type="PANTHER" id="PTHR33392">
    <property type="entry name" value="POLYISOPRENYL-TEICHOIC ACID--PEPTIDOGLYCAN TEICHOIC ACID TRANSFERASE TAGU"/>
    <property type="match status" value="1"/>
</dbReference>
<sequence length="368" mass="41775">MKKQKEKKRKITFIIKCSGILLLVLLLLLLAAFLWLHSCLGKINYQKSGMENGEPGRPVQEEIPEESPEDQDASLRDSAAEEIAALEERLQEQTSGMEELVFDEDVFNILLIGYDSRDKNSRGRSDTNILVSVNRDTREITMTSIMRDSYVAIPGHGNNRINAAYAYGGSSLLVETVEKNLQVSVDHYAAVNFYSFMDIIDMIDGVDIEVSDAEAEVMNRYIRELNRLEGCGEETDRLDAGGMLHLNGKQALAYTRVRYVGNADFERTQRQRTVLEKTFEKAKEMNLLELSRLLERLLPEISTDMSEREILFFLLQGTSFFQYDLKSLRVPADGTYEALRINGMEVLGIDLEKNRALLKEEVYGSGQD</sequence>